<sequence>MYSTSVQYRESKTMIQVRAHGRQLKDWRLVRRLSILSHLQPSTVQSTYSAASHEDEKERWKRCRSTSRKNGLRANYIV</sequence>
<dbReference type="AlphaFoldDB" id="A0AAE1DQT0"/>
<proteinExistence type="predicted"/>
<comment type="caution">
    <text evidence="1">The sequence shown here is derived from an EMBL/GenBank/DDBJ whole genome shotgun (WGS) entry which is preliminary data.</text>
</comment>
<keyword evidence="2" id="KW-1185">Reference proteome</keyword>
<protein>
    <submittedName>
        <fullName evidence="1">Uncharacterized protein</fullName>
    </submittedName>
</protein>
<organism evidence="1 2">
    <name type="scientific">Elysia crispata</name>
    <name type="common">lettuce slug</name>
    <dbReference type="NCBI Taxonomy" id="231223"/>
    <lineage>
        <taxon>Eukaryota</taxon>
        <taxon>Metazoa</taxon>
        <taxon>Spiralia</taxon>
        <taxon>Lophotrochozoa</taxon>
        <taxon>Mollusca</taxon>
        <taxon>Gastropoda</taxon>
        <taxon>Heterobranchia</taxon>
        <taxon>Euthyneura</taxon>
        <taxon>Panpulmonata</taxon>
        <taxon>Sacoglossa</taxon>
        <taxon>Placobranchoidea</taxon>
        <taxon>Plakobranchidae</taxon>
        <taxon>Elysia</taxon>
    </lineage>
</organism>
<reference evidence="1" key="1">
    <citation type="journal article" date="2023" name="G3 (Bethesda)">
        <title>A reference genome for the long-term kleptoplast-retaining sea slug Elysia crispata morphotype clarki.</title>
        <authorList>
            <person name="Eastman K.E."/>
            <person name="Pendleton A.L."/>
            <person name="Shaikh M.A."/>
            <person name="Suttiyut T."/>
            <person name="Ogas R."/>
            <person name="Tomko P."/>
            <person name="Gavelis G."/>
            <person name="Widhalm J.R."/>
            <person name="Wisecaver J.H."/>
        </authorList>
    </citation>
    <scope>NUCLEOTIDE SEQUENCE</scope>
    <source>
        <strain evidence="1">ECLA1</strain>
    </source>
</reference>
<dbReference type="EMBL" id="JAWDGP010002850">
    <property type="protein sequence ID" value="KAK3779327.1"/>
    <property type="molecule type" value="Genomic_DNA"/>
</dbReference>
<name>A0AAE1DQT0_9GAST</name>
<accession>A0AAE1DQT0</accession>
<evidence type="ECO:0000313" key="1">
    <source>
        <dbReference type="EMBL" id="KAK3779327.1"/>
    </source>
</evidence>
<dbReference type="Proteomes" id="UP001283361">
    <property type="component" value="Unassembled WGS sequence"/>
</dbReference>
<evidence type="ECO:0000313" key="2">
    <source>
        <dbReference type="Proteomes" id="UP001283361"/>
    </source>
</evidence>
<gene>
    <name evidence="1" type="ORF">RRG08_031618</name>
</gene>